<gene>
    <name evidence="2" type="ORF">DAY19_00610</name>
</gene>
<evidence type="ECO:0000313" key="2">
    <source>
        <dbReference type="EMBL" id="RZF22301.1"/>
    </source>
</evidence>
<dbReference type="EMBL" id="QDKL01000001">
    <property type="protein sequence ID" value="RZF22301.1"/>
    <property type="molecule type" value="Genomic_DNA"/>
</dbReference>
<name>A0ABY0IH77_9BACT</name>
<accession>A0ABY0IH77</accession>
<protein>
    <submittedName>
        <fullName evidence="2">Uncharacterized protein</fullName>
    </submittedName>
</protein>
<feature type="chain" id="PRO_5045502800" evidence="1">
    <location>
        <begin position="19"/>
        <end position="84"/>
    </location>
</feature>
<reference evidence="3" key="1">
    <citation type="journal article" date="2019" name="Int. J. Syst. Evol. Microbiol.">
        <title>Halobacteriovorax valvorus sp. nov., a novel prokaryotic predator isolated from coastal seawater of China.</title>
        <authorList>
            <person name="Chen M.-X."/>
        </authorList>
    </citation>
    <scope>NUCLEOTIDE SEQUENCE [LARGE SCALE GENOMIC DNA]</scope>
    <source>
        <strain evidence="3">BL9</strain>
    </source>
</reference>
<dbReference type="Proteomes" id="UP000443582">
    <property type="component" value="Unassembled WGS sequence"/>
</dbReference>
<feature type="signal peptide" evidence="1">
    <location>
        <begin position="1"/>
        <end position="18"/>
    </location>
</feature>
<organism evidence="2 3">
    <name type="scientific">Halobacteriovorax vibrionivorans</name>
    <dbReference type="NCBI Taxonomy" id="2152716"/>
    <lineage>
        <taxon>Bacteria</taxon>
        <taxon>Pseudomonadati</taxon>
        <taxon>Bdellovibrionota</taxon>
        <taxon>Bacteriovoracia</taxon>
        <taxon>Bacteriovoracales</taxon>
        <taxon>Halobacteriovoraceae</taxon>
        <taxon>Halobacteriovorax</taxon>
    </lineage>
</organism>
<evidence type="ECO:0000313" key="3">
    <source>
        <dbReference type="Proteomes" id="UP000443582"/>
    </source>
</evidence>
<keyword evidence="3" id="KW-1185">Reference proteome</keyword>
<sequence>MKKIIMAICLLTSSMSLATSEVKLVEILESALRFDGYVEIAKVSKLGSYTIVDFYVGAYGEERPTQCILKDENLLECKDNWFKL</sequence>
<proteinExistence type="predicted"/>
<dbReference type="RefSeq" id="WP_114705246.1">
    <property type="nucleotide sequence ID" value="NZ_QDKL01000001.1"/>
</dbReference>
<keyword evidence="1" id="KW-0732">Signal</keyword>
<evidence type="ECO:0000256" key="1">
    <source>
        <dbReference type="SAM" id="SignalP"/>
    </source>
</evidence>
<comment type="caution">
    <text evidence="2">The sequence shown here is derived from an EMBL/GenBank/DDBJ whole genome shotgun (WGS) entry which is preliminary data.</text>
</comment>